<organism evidence="8 9">
    <name type="scientific">Citrobacter braakii</name>
    <dbReference type="NCBI Taxonomy" id="57706"/>
    <lineage>
        <taxon>Bacteria</taxon>
        <taxon>Pseudomonadati</taxon>
        <taxon>Pseudomonadota</taxon>
        <taxon>Gammaproteobacteria</taxon>
        <taxon>Enterobacterales</taxon>
        <taxon>Enterobacteriaceae</taxon>
        <taxon>Citrobacter</taxon>
        <taxon>Citrobacter freundii complex</taxon>
    </lineage>
</organism>
<comment type="subcellular location">
    <subcellularLocation>
        <location evidence="1">Cell membrane</location>
        <topology evidence="1">Multi-pass membrane protein</topology>
    </subcellularLocation>
</comment>
<evidence type="ECO:0000256" key="6">
    <source>
        <dbReference type="SAM" id="Phobius"/>
    </source>
</evidence>
<evidence type="ECO:0000256" key="3">
    <source>
        <dbReference type="ARBA" id="ARBA00022692"/>
    </source>
</evidence>
<evidence type="ECO:0000259" key="7">
    <source>
        <dbReference type="Pfam" id="PF06271"/>
    </source>
</evidence>
<dbReference type="GO" id="GO:0005886">
    <property type="term" value="C:plasma membrane"/>
    <property type="evidence" value="ECO:0007669"/>
    <property type="project" value="UniProtKB-SubCell"/>
</dbReference>
<gene>
    <name evidence="8" type="ORF">BZK42_21960</name>
</gene>
<name>A0A1V8NUB9_CITBR</name>
<dbReference type="PANTHER" id="PTHR36115:SF4">
    <property type="entry name" value="MEMBRANE PROTEIN"/>
    <property type="match status" value="1"/>
</dbReference>
<dbReference type="AlphaFoldDB" id="A0A1V8NUB9"/>
<evidence type="ECO:0000256" key="4">
    <source>
        <dbReference type="ARBA" id="ARBA00022989"/>
    </source>
</evidence>
<evidence type="ECO:0000313" key="8">
    <source>
        <dbReference type="EMBL" id="OQM39927.1"/>
    </source>
</evidence>
<reference evidence="8 9" key="1">
    <citation type="submission" date="2017-03" db="EMBL/GenBank/DDBJ databases">
        <authorList>
            <person name="Afonso C.L."/>
            <person name="Miller P.J."/>
            <person name="Scott M.A."/>
            <person name="Spackman E."/>
            <person name="Goraichik I."/>
            <person name="Dimitrov K.M."/>
            <person name="Suarez D.L."/>
            <person name="Swayne D.E."/>
        </authorList>
    </citation>
    <scope>NUCLEOTIDE SEQUENCE [LARGE SCALE GENOMIC DNA]</scope>
    <source>
        <strain evidence="8 9">ATCC 51113</strain>
    </source>
</reference>
<feature type="transmembrane region" description="Helical" evidence="6">
    <location>
        <begin position="111"/>
        <end position="130"/>
    </location>
</feature>
<evidence type="ECO:0000256" key="5">
    <source>
        <dbReference type="ARBA" id="ARBA00023136"/>
    </source>
</evidence>
<feature type="transmembrane region" description="Helical" evidence="6">
    <location>
        <begin position="63"/>
        <end position="80"/>
    </location>
</feature>
<dbReference type="Pfam" id="PF06271">
    <property type="entry name" value="RDD"/>
    <property type="match status" value="1"/>
</dbReference>
<feature type="domain" description="RDD" evidence="7">
    <location>
        <begin position="16"/>
        <end position="143"/>
    </location>
</feature>
<dbReference type="PANTHER" id="PTHR36115">
    <property type="entry name" value="PROLINE-RICH ANTIGEN HOMOLOG-RELATED"/>
    <property type="match status" value="1"/>
</dbReference>
<feature type="transmembrane region" description="Helical" evidence="6">
    <location>
        <begin position="31"/>
        <end position="51"/>
    </location>
</feature>
<evidence type="ECO:0000256" key="1">
    <source>
        <dbReference type="ARBA" id="ARBA00004651"/>
    </source>
</evidence>
<evidence type="ECO:0000256" key="2">
    <source>
        <dbReference type="ARBA" id="ARBA00022475"/>
    </source>
</evidence>
<sequence length="165" mass="18686">MQNQNARPEEQPEYEYAGFWLRTGACLVDSLFFSLILLPVTITFYGTDYFLSDRLFRGPADVAINWIVPAVLTVILWRGFQATPGKMALRLRVLDAESGCPASTGQYIGRYLGYFVSTVPLGLGFFWIAFDRRKQGWHDKLAGTVVVRSLRLPAVTFRGRPSSRR</sequence>
<keyword evidence="5 6" id="KW-0472">Membrane</keyword>
<dbReference type="RefSeq" id="WP_080860176.1">
    <property type="nucleotide sequence ID" value="NZ_CP077405.1"/>
</dbReference>
<keyword evidence="4 6" id="KW-1133">Transmembrane helix</keyword>
<comment type="caution">
    <text evidence="8">The sequence shown here is derived from an EMBL/GenBank/DDBJ whole genome shotgun (WGS) entry which is preliminary data.</text>
</comment>
<dbReference type="InterPro" id="IPR051791">
    <property type="entry name" value="Pra-immunoreactive"/>
</dbReference>
<proteinExistence type="predicted"/>
<protein>
    <submittedName>
        <fullName evidence="8">RDD family protein</fullName>
    </submittedName>
</protein>
<dbReference type="InterPro" id="IPR010432">
    <property type="entry name" value="RDD"/>
</dbReference>
<dbReference type="Proteomes" id="UP000192573">
    <property type="component" value="Unassembled WGS sequence"/>
</dbReference>
<evidence type="ECO:0000313" key="9">
    <source>
        <dbReference type="Proteomes" id="UP000192573"/>
    </source>
</evidence>
<keyword evidence="3 6" id="KW-0812">Transmembrane</keyword>
<keyword evidence="2" id="KW-1003">Cell membrane</keyword>
<dbReference type="EMBL" id="NAEW01000015">
    <property type="protein sequence ID" value="OQM39927.1"/>
    <property type="molecule type" value="Genomic_DNA"/>
</dbReference>
<accession>A0A1V8NUB9</accession>